<accession>M7PGU6</accession>
<dbReference type="PANTHER" id="PTHR46268">
    <property type="entry name" value="STRESS RESPONSE PROTEIN NHAX"/>
    <property type="match status" value="1"/>
</dbReference>
<dbReference type="Pfam" id="PF00582">
    <property type="entry name" value="Usp"/>
    <property type="match status" value="1"/>
</dbReference>
<comment type="subcellular location">
    <subcellularLocation>
        <location evidence="1 5">Cytoplasm</location>
    </subcellularLocation>
</comment>
<keyword evidence="8" id="KW-1185">Reference proteome</keyword>
<dbReference type="GO" id="GO:0005737">
    <property type="term" value="C:cytoplasm"/>
    <property type="evidence" value="ECO:0007669"/>
    <property type="project" value="UniProtKB-SubCell"/>
</dbReference>
<dbReference type="Proteomes" id="UP000012019">
    <property type="component" value="Unassembled WGS sequence"/>
</dbReference>
<dbReference type="STRING" id="1286106.MPL1_06462"/>
<dbReference type="Gene3D" id="3.40.50.620">
    <property type="entry name" value="HUPs"/>
    <property type="match status" value="1"/>
</dbReference>
<evidence type="ECO:0000313" key="7">
    <source>
        <dbReference type="EMBL" id="EMR13125.1"/>
    </source>
</evidence>
<evidence type="ECO:0000256" key="4">
    <source>
        <dbReference type="ARBA" id="ARBA00022490"/>
    </source>
</evidence>
<dbReference type="OrthoDB" id="9792500at2"/>
<evidence type="ECO:0000256" key="1">
    <source>
        <dbReference type="ARBA" id="ARBA00004496"/>
    </source>
</evidence>
<comment type="similarity">
    <text evidence="2 5">Belongs to the universal stress protein A family.</text>
</comment>
<evidence type="ECO:0000256" key="3">
    <source>
        <dbReference type="ARBA" id="ARBA00011738"/>
    </source>
</evidence>
<dbReference type="RefSeq" id="WP_009726290.1">
    <property type="nucleotide sequence ID" value="NZ_APHR01000032.1"/>
</dbReference>
<sequence>MAHYQHILIAADFSEHNERVLEQAAMLAREHNAQLSICHIVEDYPLTDFAYEPMVSVDSEMREMLLEAGKKQVAALADKLNISEAQQWVEFGNPRHDIVKIANERQVDLIVLGSHGRHGWKLLLGSTADAVLHHALCDVLAVRLKQNS</sequence>
<evidence type="ECO:0000256" key="5">
    <source>
        <dbReference type="PIRNR" id="PIRNR006276"/>
    </source>
</evidence>
<dbReference type="PIRSF" id="PIRSF006276">
    <property type="entry name" value="UspA"/>
    <property type="match status" value="1"/>
</dbReference>
<dbReference type="PRINTS" id="PR01438">
    <property type="entry name" value="UNVRSLSTRESS"/>
</dbReference>
<proteinExistence type="inferred from homology"/>
<keyword evidence="4 5" id="KW-0963">Cytoplasm</keyword>
<dbReference type="AlphaFoldDB" id="M7PGU6"/>
<dbReference type="InterPro" id="IPR014729">
    <property type="entry name" value="Rossmann-like_a/b/a_fold"/>
</dbReference>
<comment type="caution">
    <text evidence="7">The sequence shown here is derived from an EMBL/GenBank/DDBJ whole genome shotgun (WGS) entry which is preliminary data.</text>
</comment>
<organism evidence="7 8">
    <name type="scientific">Methylophaga lonarensis MPL</name>
    <dbReference type="NCBI Taxonomy" id="1286106"/>
    <lineage>
        <taxon>Bacteria</taxon>
        <taxon>Pseudomonadati</taxon>
        <taxon>Pseudomonadota</taxon>
        <taxon>Gammaproteobacteria</taxon>
        <taxon>Thiotrichales</taxon>
        <taxon>Piscirickettsiaceae</taxon>
        <taxon>Methylophaga</taxon>
    </lineage>
</organism>
<gene>
    <name evidence="7" type="ORF">MPL1_06462</name>
</gene>
<reference evidence="7 8" key="1">
    <citation type="journal article" date="2013" name="Genome Announc.">
        <title>Draft Genome Sequence of Methylophaga lonarensis MPLT, a Haloalkaliphilic (Non-Methane-Utilizing) Methylotroph.</title>
        <authorList>
            <person name="Shetty S.A."/>
            <person name="Marathe N.P."/>
            <person name="Munot H."/>
            <person name="Antony C.P."/>
            <person name="Dhotre D.P."/>
            <person name="Murrell J.C."/>
            <person name="Shouche Y.S."/>
        </authorList>
    </citation>
    <scope>NUCLEOTIDE SEQUENCE [LARGE SCALE GENOMIC DNA]</scope>
    <source>
        <strain evidence="7 8">MPL</strain>
    </source>
</reference>
<dbReference type="PATRIC" id="fig|1286106.3.peg.1299"/>
<feature type="domain" description="UspA" evidence="6">
    <location>
        <begin position="4"/>
        <end position="143"/>
    </location>
</feature>
<evidence type="ECO:0000259" key="6">
    <source>
        <dbReference type="Pfam" id="PF00582"/>
    </source>
</evidence>
<protein>
    <recommendedName>
        <fullName evidence="5">Universal stress protein</fullName>
    </recommendedName>
</protein>
<evidence type="ECO:0000256" key="2">
    <source>
        <dbReference type="ARBA" id="ARBA00008791"/>
    </source>
</evidence>
<dbReference type="InterPro" id="IPR006015">
    <property type="entry name" value="Universal_stress_UspA"/>
</dbReference>
<dbReference type="SUPFAM" id="SSF52402">
    <property type="entry name" value="Adenine nucleotide alpha hydrolases-like"/>
    <property type="match status" value="1"/>
</dbReference>
<evidence type="ECO:0000313" key="8">
    <source>
        <dbReference type="Proteomes" id="UP000012019"/>
    </source>
</evidence>
<name>M7PGU6_9GAMM</name>
<dbReference type="eggNOG" id="COG0589">
    <property type="taxonomic scope" value="Bacteria"/>
</dbReference>
<dbReference type="InterPro" id="IPR006016">
    <property type="entry name" value="UspA"/>
</dbReference>
<dbReference type="PANTHER" id="PTHR46268:SF23">
    <property type="entry name" value="UNIVERSAL STRESS PROTEIN A-RELATED"/>
    <property type="match status" value="1"/>
</dbReference>
<dbReference type="EMBL" id="APHR01000032">
    <property type="protein sequence ID" value="EMR13125.1"/>
    <property type="molecule type" value="Genomic_DNA"/>
</dbReference>
<comment type="subunit">
    <text evidence="3">Homodimer.</text>
</comment>